<accession>A0A5B7DPX4</accession>
<dbReference type="EMBL" id="VSRR010001154">
    <property type="protein sequence ID" value="MPC23013.1"/>
    <property type="molecule type" value="Genomic_DNA"/>
</dbReference>
<dbReference type="Proteomes" id="UP000324222">
    <property type="component" value="Unassembled WGS sequence"/>
</dbReference>
<evidence type="ECO:0000313" key="1">
    <source>
        <dbReference type="EMBL" id="MPC23013.1"/>
    </source>
</evidence>
<comment type="caution">
    <text evidence="1">The sequence shown here is derived from an EMBL/GenBank/DDBJ whole genome shotgun (WGS) entry which is preliminary data.</text>
</comment>
<evidence type="ECO:0000313" key="2">
    <source>
        <dbReference type="Proteomes" id="UP000324222"/>
    </source>
</evidence>
<organism evidence="1 2">
    <name type="scientific">Portunus trituberculatus</name>
    <name type="common">Swimming crab</name>
    <name type="synonym">Neptunus trituberculatus</name>
    <dbReference type="NCBI Taxonomy" id="210409"/>
    <lineage>
        <taxon>Eukaryota</taxon>
        <taxon>Metazoa</taxon>
        <taxon>Ecdysozoa</taxon>
        <taxon>Arthropoda</taxon>
        <taxon>Crustacea</taxon>
        <taxon>Multicrustacea</taxon>
        <taxon>Malacostraca</taxon>
        <taxon>Eumalacostraca</taxon>
        <taxon>Eucarida</taxon>
        <taxon>Decapoda</taxon>
        <taxon>Pleocyemata</taxon>
        <taxon>Brachyura</taxon>
        <taxon>Eubrachyura</taxon>
        <taxon>Portunoidea</taxon>
        <taxon>Portunidae</taxon>
        <taxon>Portuninae</taxon>
        <taxon>Portunus</taxon>
    </lineage>
</organism>
<gene>
    <name evidence="1" type="ORF">E2C01_016047</name>
</gene>
<reference evidence="1 2" key="1">
    <citation type="submission" date="2019-05" db="EMBL/GenBank/DDBJ databases">
        <title>Another draft genome of Portunus trituberculatus and its Hox gene families provides insights of decapod evolution.</title>
        <authorList>
            <person name="Jeong J.-H."/>
            <person name="Song I."/>
            <person name="Kim S."/>
            <person name="Choi T."/>
            <person name="Kim D."/>
            <person name="Ryu S."/>
            <person name="Kim W."/>
        </authorList>
    </citation>
    <scope>NUCLEOTIDE SEQUENCE [LARGE SCALE GENOMIC DNA]</scope>
    <source>
        <tissue evidence="1">Muscle</tissue>
    </source>
</reference>
<proteinExistence type="predicted"/>
<sequence>MTPALRTSQMGPTLSMSDAGLLTHEAKSFAMLIASPVCVPKDSVVQYDHEVSLLEPGYYI</sequence>
<name>A0A5B7DPX4_PORTR</name>
<keyword evidence="2" id="KW-1185">Reference proteome</keyword>
<protein>
    <submittedName>
        <fullName evidence="1">Uncharacterized protein</fullName>
    </submittedName>
</protein>
<dbReference type="AlphaFoldDB" id="A0A5B7DPX4"/>